<dbReference type="EMBL" id="OD010318">
    <property type="protein sequence ID" value="CAD7416027.1"/>
    <property type="molecule type" value="Genomic_DNA"/>
</dbReference>
<dbReference type="AlphaFoldDB" id="A0A7R9DJT8"/>
<organism evidence="1">
    <name type="scientific">Timema poppense</name>
    <name type="common">Walking stick</name>
    <dbReference type="NCBI Taxonomy" id="170557"/>
    <lineage>
        <taxon>Eukaryota</taxon>
        <taxon>Metazoa</taxon>
        <taxon>Ecdysozoa</taxon>
        <taxon>Arthropoda</taxon>
        <taxon>Hexapoda</taxon>
        <taxon>Insecta</taxon>
        <taxon>Pterygota</taxon>
        <taxon>Neoptera</taxon>
        <taxon>Polyneoptera</taxon>
        <taxon>Phasmatodea</taxon>
        <taxon>Timematodea</taxon>
        <taxon>Timematoidea</taxon>
        <taxon>Timematidae</taxon>
        <taxon>Timema</taxon>
    </lineage>
</organism>
<protein>
    <submittedName>
        <fullName evidence="1">Uncharacterized protein</fullName>
    </submittedName>
</protein>
<proteinExistence type="predicted"/>
<accession>A0A7R9DJT8</accession>
<reference evidence="1" key="1">
    <citation type="submission" date="2020-11" db="EMBL/GenBank/DDBJ databases">
        <authorList>
            <person name="Tran Van P."/>
        </authorList>
    </citation>
    <scope>NUCLEOTIDE SEQUENCE</scope>
</reference>
<sequence length="162" mass="18211">MMSISKFETEQTTTDDVTKLPIGLCCRSSHNDEKCNMAMVASNMSGHIQSRLTRSLERILEEAHLSGELKLTGRKLKDFPKSGGKYDLGDTVFAAVNCQSAPKKPWVYCINKAALKPVPHYSRKRTNVRLHSSLNSVVDLTHFSRLSTPNIRRLLVRNGPRK</sequence>
<gene>
    <name evidence="1" type="ORF">TPSB3V08_LOCUS10745</name>
</gene>
<evidence type="ECO:0000313" key="1">
    <source>
        <dbReference type="EMBL" id="CAD7416027.1"/>
    </source>
</evidence>
<name>A0A7R9DJT8_TIMPO</name>